<proteinExistence type="predicted"/>
<sequence length="85" mass="9424">MSKMALDISPLVVRPPVSMSKRSVNTIIAHHLPPPQGLPHLIGYQICPSRGASQTKHIITATHLVPSFVNTIYMTITIYHLKDEI</sequence>
<dbReference type="Proteomes" id="UP001322138">
    <property type="component" value="Unassembled WGS sequence"/>
</dbReference>
<dbReference type="RefSeq" id="XP_062737612.1">
    <property type="nucleotide sequence ID" value="XM_062874481.1"/>
</dbReference>
<gene>
    <name evidence="1" type="ORF">QC761_111973</name>
</gene>
<dbReference type="GeneID" id="87893963"/>
<evidence type="ECO:0000313" key="1">
    <source>
        <dbReference type="EMBL" id="KAK4648637.1"/>
    </source>
</evidence>
<name>A0ABR0FYU6_9PEZI</name>
<reference evidence="1 2" key="1">
    <citation type="journal article" date="2023" name="bioRxiv">
        <title>High-quality genome assemblies of four members of thePodospora anserinaspecies complex.</title>
        <authorList>
            <person name="Ament-Velasquez S.L."/>
            <person name="Vogan A.A."/>
            <person name="Wallerman O."/>
            <person name="Hartmann F."/>
            <person name="Gautier V."/>
            <person name="Silar P."/>
            <person name="Giraud T."/>
            <person name="Johannesson H."/>
        </authorList>
    </citation>
    <scope>NUCLEOTIDE SEQUENCE [LARGE SCALE GENOMIC DNA]</scope>
    <source>
        <strain evidence="1 2">CBS 112042</strain>
    </source>
</reference>
<comment type="caution">
    <text evidence="1">The sequence shown here is derived from an EMBL/GenBank/DDBJ whole genome shotgun (WGS) entry which is preliminary data.</text>
</comment>
<accession>A0ABR0FYU6</accession>
<keyword evidence="2" id="KW-1185">Reference proteome</keyword>
<protein>
    <submittedName>
        <fullName evidence="1">Uncharacterized protein</fullName>
    </submittedName>
</protein>
<dbReference type="EMBL" id="JAFFGZ010000001">
    <property type="protein sequence ID" value="KAK4648637.1"/>
    <property type="molecule type" value="Genomic_DNA"/>
</dbReference>
<organism evidence="1 2">
    <name type="scientific">Podospora bellae-mahoneyi</name>
    <dbReference type="NCBI Taxonomy" id="2093777"/>
    <lineage>
        <taxon>Eukaryota</taxon>
        <taxon>Fungi</taxon>
        <taxon>Dikarya</taxon>
        <taxon>Ascomycota</taxon>
        <taxon>Pezizomycotina</taxon>
        <taxon>Sordariomycetes</taxon>
        <taxon>Sordariomycetidae</taxon>
        <taxon>Sordariales</taxon>
        <taxon>Podosporaceae</taxon>
        <taxon>Podospora</taxon>
    </lineage>
</organism>
<evidence type="ECO:0000313" key="2">
    <source>
        <dbReference type="Proteomes" id="UP001322138"/>
    </source>
</evidence>